<feature type="region of interest" description="Disordered" evidence="1">
    <location>
        <begin position="34"/>
        <end position="57"/>
    </location>
</feature>
<proteinExistence type="predicted"/>
<evidence type="ECO:0000256" key="1">
    <source>
        <dbReference type="SAM" id="MobiDB-lite"/>
    </source>
</evidence>
<name>A0ABV0W8P8_9TELE</name>
<reference evidence="2 3" key="1">
    <citation type="submission" date="2021-06" db="EMBL/GenBank/DDBJ databases">
        <authorList>
            <person name="Palmer J.M."/>
        </authorList>
    </citation>
    <scope>NUCLEOTIDE SEQUENCE [LARGE SCALE GENOMIC DNA]</scope>
    <source>
        <strain evidence="2 3">XR_2019</strain>
        <tissue evidence="2">Muscle</tissue>
    </source>
</reference>
<dbReference type="EMBL" id="JAHRIM010034015">
    <property type="protein sequence ID" value="MEQ2265801.1"/>
    <property type="molecule type" value="Genomic_DNA"/>
</dbReference>
<dbReference type="Proteomes" id="UP001444071">
    <property type="component" value="Unassembled WGS sequence"/>
</dbReference>
<keyword evidence="3" id="KW-1185">Reference proteome</keyword>
<sequence>MEIENMDETGSRTNSFQRKKPPWLKLDIPTIQLTPDDTPQIAQPVKRGRSVSMPGESPHTHIAALEASNNYLKPPVERMPFMQSIKRFDTNKLTHLYERLSALCTLSYSCC</sequence>
<evidence type="ECO:0000313" key="3">
    <source>
        <dbReference type="Proteomes" id="UP001444071"/>
    </source>
</evidence>
<evidence type="ECO:0000313" key="2">
    <source>
        <dbReference type="EMBL" id="MEQ2265801.1"/>
    </source>
</evidence>
<protein>
    <recommendedName>
        <fullName evidence="4">Inactive rhomboid protein 1</fullName>
    </recommendedName>
</protein>
<comment type="caution">
    <text evidence="2">The sequence shown here is derived from an EMBL/GenBank/DDBJ whole genome shotgun (WGS) entry which is preliminary data.</text>
</comment>
<organism evidence="2 3">
    <name type="scientific">Xenotaenia resolanae</name>
    <dbReference type="NCBI Taxonomy" id="208358"/>
    <lineage>
        <taxon>Eukaryota</taxon>
        <taxon>Metazoa</taxon>
        <taxon>Chordata</taxon>
        <taxon>Craniata</taxon>
        <taxon>Vertebrata</taxon>
        <taxon>Euteleostomi</taxon>
        <taxon>Actinopterygii</taxon>
        <taxon>Neopterygii</taxon>
        <taxon>Teleostei</taxon>
        <taxon>Neoteleostei</taxon>
        <taxon>Acanthomorphata</taxon>
        <taxon>Ovalentaria</taxon>
        <taxon>Atherinomorphae</taxon>
        <taxon>Cyprinodontiformes</taxon>
        <taxon>Goodeidae</taxon>
        <taxon>Xenotaenia</taxon>
    </lineage>
</organism>
<gene>
    <name evidence="2" type="ORF">XENORESO_012833</name>
</gene>
<evidence type="ECO:0008006" key="4">
    <source>
        <dbReference type="Google" id="ProtNLM"/>
    </source>
</evidence>
<accession>A0ABV0W8P8</accession>